<protein>
    <submittedName>
        <fullName evidence="1">Uncharacterized protein</fullName>
    </submittedName>
</protein>
<organism evidence="1 2">
    <name type="scientific">Streptomyces misionensis</name>
    <dbReference type="NCBI Taxonomy" id="67331"/>
    <lineage>
        <taxon>Bacteria</taxon>
        <taxon>Bacillati</taxon>
        <taxon>Actinomycetota</taxon>
        <taxon>Actinomycetes</taxon>
        <taxon>Kitasatosporales</taxon>
        <taxon>Streptomycetaceae</taxon>
        <taxon>Streptomyces</taxon>
    </lineage>
</organism>
<gene>
    <name evidence="1" type="ORF">FRZ03_09760</name>
</gene>
<dbReference type="EMBL" id="VOGW01000054">
    <property type="protein sequence ID" value="TWV53560.1"/>
    <property type="molecule type" value="Genomic_DNA"/>
</dbReference>
<proteinExistence type="predicted"/>
<comment type="caution">
    <text evidence="1">The sequence shown here is derived from an EMBL/GenBank/DDBJ whole genome shotgun (WGS) entry which is preliminary data.</text>
</comment>
<keyword evidence="2" id="KW-1185">Reference proteome</keyword>
<accession>A0A5C6JWD9</accession>
<dbReference type="RefSeq" id="WP_146464763.1">
    <property type="nucleotide sequence ID" value="NZ_VOGW01000054.1"/>
</dbReference>
<dbReference type="AlphaFoldDB" id="A0A5C6JWD9"/>
<name>A0A5C6JWD9_9ACTN</name>
<reference evidence="1" key="1">
    <citation type="journal article" date="2019" name="Microbiol. Resour. Announc.">
        <title>Draft Genomic Sequences of Streptomyces misionensis and Streptomyces albidoflavus, bacteria applied for phytopathogen biocontrol.</title>
        <authorList>
            <person name="Pylro V."/>
            <person name="Dias A."/>
            <person name="Andreote F."/>
            <person name="Varani A."/>
            <person name="Andreote C."/>
            <person name="Bernardo E."/>
            <person name="Martins T."/>
        </authorList>
    </citation>
    <scope>NUCLEOTIDE SEQUENCE [LARGE SCALE GENOMIC DNA]</scope>
    <source>
        <strain evidence="1">66</strain>
    </source>
</reference>
<dbReference type="Proteomes" id="UP000320481">
    <property type="component" value="Unassembled WGS sequence"/>
</dbReference>
<evidence type="ECO:0000313" key="1">
    <source>
        <dbReference type="EMBL" id="TWV53560.1"/>
    </source>
</evidence>
<evidence type="ECO:0000313" key="2">
    <source>
        <dbReference type="Proteomes" id="UP000320481"/>
    </source>
</evidence>
<sequence>MRAFFDHPEPRRVSPGEYPMWDRALALLNRDLAVTRPEQKPLQLMAFPPHDADEPENVYVALADGQWHGNHLNPQAADAPASALAIVADAAQETVTECLWQAWPLCAEHSLGMHPRDTDGQLSWWCAGERLHRGPGHIRAAVGALDTLVRDGGRVNATPFDGH</sequence>